<dbReference type="AlphaFoldDB" id="A0A8E2EMW3"/>
<feature type="region of interest" description="Disordered" evidence="1">
    <location>
        <begin position="346"/>
        <end position="369"/>
    </location>
</feature>
<accession>A0A8E2EMW3</accession>
<sequence length="423" mass="47008">MAKKRKVQSESPALVGPSQNRSAEHIEIPASRWDEYTYDKAPSVRCSSGTPSRPVFRGDADPYFPPNANAAITTFSGEMDFRLKFLCQADPIEADSLYKEAVQGLVNITLPPNILNQLCQDTILSQMQELGAQQYKIDRVSELIRREVVYKTSWLLANEMNTMEKVELGLATVIAATSRLHANKFDHEVLGEIIKGFQGLQNHLSGLQTSNFTSGASIQMPATEQCSRRQSAAVPNLPVNTEIKIEGEPIPLSEVCHKTEGQEHPYDDGSPRNKSHKPEIDTEQVNIKQEILTQSSGNIKSPPLTTVAWPDSPRGSRDRCHFSNSEDEYGSVNEEAMVDVLERTVGEPRAQSSATAFGEDSESESDDVGKTAMRKRRMLMQSLKRSPTPCIDLLYGTDPLSPMHTEIAVQKIMDEIDRRFGIT</sequence>
<feature type="region of interest" description="Disordered" evidence="1">
    <location>
        <begin position="1"/>
        <end position="26"/>
    </location>
</feature>
<dbReference type="OrthoDB" id="3799856at2759"/>
<organism evidence="2 3">
    <name type="scientific">Glonium stellatum</name>
    <dbReference type="NCBI Taxonomy" id="574774"/>
    <lineage>
        <taxon>Eukaryota</taxon>
        <taxon>Fungi</taxon>
        <taxon>Dikarya</taxon>
        <taxon>Ascomycota</taxon>
        <taxon>Pezizomycotina</taxon>
        <taxon>Dothideomycetes</taxon>
        <taxon>Pleosporomycetidae</taxon>
        <taxon>Gloniales</taxon>
        <taxon>Gloniaceae</taxon>
        <taxon>Glonium</taxon>
    </lineage>
</organism>
<evidence type="ECO:0000313" key="2">
    <source>
        <dbReference type="EMBL" id="OCL01584.1"/>
    </source>
</evidence>
<gene>
    <name evidence="2" type="ORF">AOQ84DRAFT_218050</name>
</gene>
<evidence type="ECO:0000256" key="1">
    <source>
        <dbReference type="SAM" id="MobiDB-lite"/>
    </source>
</evidence>
<keyword evidence="3" id="KW-1185">Reference proteome</keyword>
<protein>
    <submittedName>
        <fullName evidence="2">Uncharacterized protein</fullName>
    </submittedName>
</protein>
<reference evidence="2 3" key="1">
    <citation type="journal article" date="2016" name="Nat. Commun.">
        <title>Ectomycorrhizal ecology is imprinted in the genome of the dominant symbiotic fungus Cenococcum geophilum.</title>
        <authorList>
            <consortium name="DOE Joint Genome Institute"/>
            <person name="Peter M."/>
            <person name="Kohler A."/>
            <person name="Ohm R.A."/>
            <person name="Kuo A."/>
            <person name="Krutzmann J."/>
            <person name="Morin E."/>
            <person name="Arend M."/>
            <person name="Barry K.W."/>
            <person name="Binder M."/>
            <person name="Choi C."/>
            <person name="Clum A."/>
            <person name="Copeland A."/>
            <person name="Grisel N."/>
            <person name="Haridas S."/>
            <person name="Kipfer T."/>
            <person name="LaButti K."/>
            <person name="Lindquist E."/>
            <person name="Lipzen A."/>
            <person name="Maire R."/>
            <person name="Meier B."/>
            <person name="Mihaltcheva S."/>
            <person name="Molinier V."/>
            <person name="Murat C."/>
            <person name="Poggeler S."/>
            <person name="Quandt C.A."/>
            <person name="Sperisen C."/>
            <person name="Tritt A."/>
            <person name="Tisserant E."/>
            <person name="Crous P.W."/>
            <person name="Henrissat B."/>
            <person name="Nehls U."/>
            <person name="Egli S."/>
            <person name="Spatafora J.W."/>
            <person name="Grigoriev I.V."/>
            <person name="Martin F.M."/>
        </authorList>
    </citation>
    <scope>NUCLEOTIDE SEQUENCE [LARGE SCALE GENOMIC DNA]</scope>
    <source>
        <strain evidence="2 3">CBS 207.34</strain>
    </source>
</reference>
<name>A0A8E2EMW3_9PEZI</name>
<dbReference type="Proteomes" id="UP000250140">
    <property type="component" value="Unassembled WGS sequence"/>
</dbReference>
<evidence type="ECO:0000313" key="3">
    <source>
        <dbReference type="Proteomes" id="UP000250140"/>
    </source>
</evidence>
<feature type="region of interest" description="Disordered" evidence="1">
    <location>
        <begin position="260"/>
        <end position="280"/>
    </location>
</feature>
<proteinExistence type="predicted"/>
<feature type="region of interest" description="Disordered" evidence="1">
    <location>
        <begin position="294"/>
        <end position="333"/>
    </location>
</feature>
<dbReference type="EMBL" id="KV751105">
    <property type="protein sequence ID" value="OCL01584.1"/>
    <property type="molecule type" value="Genomic_DNA"/>
</dbReference>